<dbReference type="AlphaFoldDB" id="A0A9P6UCN2"/>
<feature type="non-terminal residue" evidence="2">
    <location>
        <position position="156"/>
    </location>
</feature>
<evidence type="ECO:0000256" key="1">
    <source>
        <dbReference type="SAM" id="MobiDB-lite"/>
    </source>
</evidence>
<feature type="region of interest" description="Disordered" evidence="1">
    <location>
        <begin position="64"/>
        <end position="156"/>
    </location>
</feature>
<dbReference type="EMBL" id="JAAAIN010005698">
    <property type="protein sequence ID" value="KAG0273359.1"/>
    <property type="molecule type" value="Genomic_DNA"/>
</dbReference>
<protein>
    <submittedName>
        <fullName evidence="2">Uncharacterized protein</fullName>
    </submittedName>
</protein>
<name>A0A9P6UCN2_9FUNG</name>
<comment type="caution">
    <text evidence="2">The sequence shown here is derived from an EMBL/GenBank/DDBJ whole genome shotgun (WGS) entry which is preliminary data.</text>
</comment>
<evidence type="ECO:0000313" key="2">
    <source>
        <dbReference type="EMBL" id="KAG0273359.1"/>
    </source>
</evidence>
<organism evidence="2 3">
    <name type="scientific">Linnemannia gamsii</name>
    <dbReference type="NCBI Taxonomy" id="64522"/>
    <lineage>
        <taxon>Eukaryota</taxon>
        <taxon>Fungi</taxon>
        <taxon>Fungi incertae sedis</taxon>
        <taxon>Mucoromycota</taxon>
        <taxon>Mortierellomycotina</taxon>
        <taxon>Mortierellomycetes</taxon>
        <taxon>Mortierellales</taxon>
        <taxon>Mortierellaceae</taxon>
        <taxon>Linnemannia</taxon>
    </lineage>
</organism>
<accession>A0A9P6UCN2</accession>
<reference evidence="2" key="1">
    <citation type="journal article" date="2020" name="Fungal Divers.">
        <title>Resolving the Mortierellaceae phylogeny through synthesis of multi-gene phylogenetics and phylogenomics.</title>
        <authorList>
            <person name="Vandepol N."/>
            <person name="Liber J."/>
            <person name="Desiro A."/>
            <person name="Na H."/>
            <person name="Kennedy M."/>
            <person name="Barry K."/>
            <person name="Grigoriev I.V."/>
            <person name="Miller A.N."/>
            <person name="O'Donnell K."/>
            <person name="Stajich J.E."/>
            <person name="Bonito G."/>
        </authorList>
    </citation>
    <scope>NUCLEOTIDE SEQUENCE</scope>
    <source>
        <strain evidence="2">NVP60</strain>
    </source>
</reference>
<feature type="compositionally biased region" description="Acidic residues" evidence="1">
    <location>
        <begin position="105"/>
        <end position="147"/>
    </location>
</feature>
<keyword evidence="3" id="KW-1185">Reference proteome</keyword>
<dbReference type="Proteomes" id="UP000823405">
    <property type="component" value="Unassembled WGS sequence"/>
</dbReference>
<proteinExistence type="predicted"/>
<feature type="compositionally biased region" description="Low complexity" evidence="1">
    <location>
        <begin position="64"/>
        <end position="79"/>
    </location>
</feature>
<feature type="non-terminal residue" evidence="2">
    <location>
        <position position="1"/>
    </location>
</feature>
<evidence type="ECO:0000313" key="3">
    <source>
        <dbReference type="Proteomes" id="UP000823405"/>
    </source>
</evidence>
<sequence>GINTRTRSCAPRAPIATTVVSVTQPVPNTYRNTRSHSSVPRATIAPVAQPVPGTIKITRSCSCASSPTTPIATTAASTTQPVPNTSHNTRFRTPRAAPAVGAYEVGEDSSDDEEDNAFEGLDFDIEDEAEVGVDSDEERGVDDDVKELDDRHIVSK</sequence>
<gene>
    <name evidence="2" type="ORF">BGZ97_010722</name>
</gene>